<name>A0ABT9G0J4_LEPDI</name>
<evidence type="ECO:0000259" key="2">
    <source>
        <dbReference type="Pfam" id="PF24801"/>
    </source>
</evidence>
<evidence type="ECO:0000313" key="3">
    <source>
        <dbReference type="EMBL" id="MDP4299936.1"/>
    </source>
</evidence>
<dbReference type="Proteomes" id="UP001235760">
    <property type="component" value="Unassembled WGS sequence"/>
</dbReference>
<proteinExistence type="predicted"/>
<evidence type="ECO:0000259" key="1">
    <source>
        <dbReference type="Pfam" id="PF13550"/>
    </source>
</evidence>
<reference evidence="3 4" key="1">
    <citation type="submission" date="2023-08" db="EMBL/GenBank/DDBJ databases">
        <authorList>
            <person name="Roldan D.M."/>
            <person name="Menes R.J."/>
        </authorList>
    </citation>
    <scope>NUCLEOTIDE SEQUENCE [LARGE SCALE GENOMIC DNA]</scope>
    <source>
        <strain evidence="3 4">CCM 2812</strain>
    </source>
</reference>
<dbReference type="Pfam" id="PF13550">
    <property type="entry name" value="Phage-tail_3"/>
    <property type="match status" value="1"/>
</dbReference>
<dbReference type="PANTHER" id="PTHR36251:SF2">
    <property type="entry name" value="GIFSY-2 PROPHAGE HOST SPECIFICITY PROTEIN J, PHAGE LAMBDA"/>
    <property type="match status" value="1"/>
</dbReference>
<dbReference type="InterPro" id="IPR053171">
    <property type="entry name" value="Viral_Tip_Attach_Protein"/>
</dbReference>
<protein>
    <submittedName>
        <fullName evidence="3">Phage tail protein</fullName>
    </submittedName>
</protein>
<dbReference type="Pfam" id="PF24801">
    <property type="entry name" value="FNIII-A_GpJ"/>
    <property type="match status" value="1"/>
</dbReference>
<organism evidence="3 4">
    <name type="scientific">Leptothrix discophora</name>
    <dbReference type="NCBI Taxonomy" id="89"/>
    <lineage>
        <taxon>Bacteria</taxon>
        <taxon>Pseudomonadati</taxon>
        <taxon>Pseudomonadota</taxon>
        <taxon>Betaproteobacteria</taxon>
        <taxon>Burkholderiales</taxon>
        <taxon>Sphaerotilaceae</taxon>
        <taxon>Leptothrix</taxon>
    </lineage>
</organism>
<comment type="caution">
    <text evidence="3">The sequence shown here is derived from an EMBL/GenBank/DDBJ whole genome shotgun (WGS) entry which is preliminary data.</text>
</comment>
<keyword evidence="4" id="KW-1185">Reference proteome</keyword>
<feature type="domain" description="Tip attachment protein J" evidence="1">
    <location>
        <begin position="350"/>
        <end position="501"/>
    </location>
</feature>
<dbReference type="InterPro" id="IPR032876">
    <property type="entry name" value="J_dom"/>
</dbReference>
<sequence length="1821" mass="189185">MDNNIILEGGKGGGGAAFSEQDNTLKSNTYVSTLEAIGYGLQGGLVNGLESVYLDNTALVAADGTYNFNDVSVAVRDGSASQTVITGFENIASPVVVNTDVVAATPVQRTVSAASVAAVGVTIRLPNGLYNQNTTNNSLEKTTLRFQIKTKLTASGSFVTVLDKTYNDKTTGPYEETFRIDRPAGTGTWDVQVVRVTADSGASTLRNSLNFAYLVEYEAETLTYNNVALLGVSLNAQGVNASRIPVISADWYGRIIQVPNVLDTKTRVFSGVWDLATFKNDWCNDPAWVLYDLATDTEVGLGLDPNEIDIASFYSASIYNNTQVSFTGSDSVTVYEPRYSFNYQITEAFTAIELLNQVAGAMNATLLWVNGQLTLIQDRPDTFSHVFTNANVVGGRFSRAGTPYDTRYTVANVTWNAPADGFKQRITSVQDAAGIALYGYNEANIAAFGCTSMAQATRYAKHYLYSSLYTPNTISFTAGEVGALVVPGDLIRVYDNVYAGANAAGRLLAGSTTTVLNLDRAVSLSADATVTVWGMDGTLFTDVAITTTGTASTITLTTALASAPTEGAIFQITTNGVSPETYRVMDREEKEPGQFLITAGLYTANKWTYVEGGLALPVPKYSNITAPVVSAPTGLSVYEKNIYTDLSVSRVLHVSWVQPVNQIVTGYRVTYTFNGGTRTVTDVKLPYIEIDAVTGTLSLTVQALSYRGIPSRSAALTYTVVATETTGSTLNAPTTLVVAGTAGTTFTTPDLIVQWTNPSTNGTTKDSVARFKVEVYNGATLLRSQYVEAVPPGQTQTYTYAYDNNVADGGPRRSIIIKVYCQDGSMKLSSAATATFTNNAPAVPSGLTVSGGVGQVFITSTLPTDTDYAGTLVWASLTTGFTPGAGNLVYDGSDSVITIKSLGAGAHFIKVAHYDSFGKDFAGTGLNVSTQQTTTPSAGAGIPSGTTNPGTGAQGDLFFNTTDNKLYRYTGSAWTAAVPTVDLTGTVSTAQIADSALTAAKFASTIKPVEVVATLPTTGNVAGRTVFLTTDSKLYRYDGTNFVATVPTSDLTGTIGTTQIADSALTAAKFASTIKPVEVVATLPTTGNVEGRVVYLTTDNKIYRYDGAAFIATVAGADIAANSITAGQIAAGAIGADEIAANAITTKALLVTGNNLVANSDFATGDYSNWRIWAAPSNQAILAATDVLVPAGAPANYVCRFFFTSASVNIATFAAVSAYSDAGSANDGFDVLPGNVYDVRINAVKSADYVAGSSNVMAYFYKNDGTWTTNLVAITGNPLLTTSWSELKGSFTAPAGALKCWMYVIAQSVTAGSFFWTRLRVKERANADLIVDGAVTAAKIAANTITAGQIASGAITADEIAANAIATSKLLVTGRGAAHNDDPMFTDTSAWTLTGTGTTFNVGTTATGNAGSSYLSNSTGASDARAFSRRMPINPNKTYSLTANVFAGTGNNRNMYIVANFFNAAGTQLATTPNWGGTFSGYIYGAQPTIGVWTEVGGKFGDSVAARPIPATAAFVEVGVWFQYSGAGTSAVQQACQNLRFTEAVESALIVDGTITATQIAAGSITGDRLTANTITAGQIAASTITTSQIAANTIAAGNIAAGAVTTAKLAAGAVTANEIAANTITAAKIAAGTITATEIAAGTITAAKMAAGTITANEIATGTITAAKMTAGTITAASGIIADAAITTAKIGTAQVNTLQLAGQAVTIPLGSTSTTGDASITYTSTGAPVIIIFSTVLIDGANGNYWASSSNLKKGTTTISTIGDSGVTNTSGTQYHALTSCYYDTPSAGSVTYTVNNTIVSGSDVTFSKNTITLIEVKR</sequence>
<dbReference type="PANTHER" id="PTHR36251">
    <property type="entry name" value="FELS-1 PROPHAGE HOST SPECIFICITY PROTEIN-RELATED"/>
    <property type="match status" value="1"/>
</dbReference>
<dbReference type="InterPro" id="IPR055385">
    <property type="entry name" value="GpJ_HDII-ins2"/>
</dbReference>
<feature type="domain" description="Tip attachment protein J HDII-ins2" evidence="2">
    <location>
        <begin position="93"/>
        <end position="216"/>
    </location>
</feature>
<dbReference type="Gene3D" id="2.60.120.260">
    <property type="entry name" value="Galactose-binding domain-like"/>
    <property type="match status" value="1"/>
</dbReference>
<accession>A0ABT9G0J4</accession>
<dbReference type="EMBL" id="JAUZEE010000002">
    <property type="protein sequence ID" value="MDP4299936.1"/>
    <property type="molecule type" value="Genomic_DNA"/>
</dbReference>
<evidence type="ECO:0000313" key="4">
    <source>
        <dbReference type="Proteomes" id="UP001235760"/>
    </source>
</evidence>
<gene>
    <name evidence="3" type="ORF">Q8X39_04765</name>
</gene>